<protein>
    <recommendedName>
        <fullName evidence="7">PPM-type phosphatase domain-containing protein</fullName>
    </recommendedName>
</protein>
<dbReference type="InterPro" id="IPR000222">
    <property type="entry name" value="PP2C_BS"/>
</dbReference>
<evidence type="ECO:0000259" key="7">
    <source>
        <dbReference type="PROSITE" id="PS51746"/>
    </source>
</evidence>
<dbReference type="PANTHER" id="PTHR47992">
    <property type="entry name" value="PROTEIN PHOSPHATASE"/>
    <property type="match status" value="1"/>
</dbReference>
<comment type="caution">
    <text evidence="8">The sequence shown here is derived from an EMBL/GenBank/DDBJ whole genome shotgun (WGS) entry which is preliminary data.</text>
</comment>
<dbReference type="SUPFAM" id="SSF81606">
    <property type="entry name" value="PP2C-like"/>
    <property type="match status" value="1"/>
</dbReference>
<dbReference type="OrthoDB" id="10264738at2759"/>
<keyword evidence="2" id="KW-0479">Metal-binding</keyword>
<accession>A0A7J6KXT5</accession>
<dbReference type="EMBL" id="JAAPAO010000958">
    <property type="protein sequence ID" value="KAF4652143.1"/>
    <property type="molecule type" value="Genomic_DNA"/>
</dbReference>
<dbReference type="SMART" id="SM00332">
    <property type="entry name" value="PP2Cc"/>
    <property type="match status" value="1"/>
</dbReference>
<dbReference type="InterPro" id="IPR012340">
    <property type="entry name" value="NA-bd_OB-fold"/>
</dbReference>
<evidence type="ECO:0000256" key="3">
    <source>
        <dbReference type="ARBA" id="ARBA00022801"/>
    </source>
</evidence>
<dbReference type="Proteomes" id="UP000591131">
    <property type="component" value="Unassembled WGS sequence"/>
</dbReference>
<evidence type="ECO:0000256" key="6">
    <source>
        <dbReference type="SAM" id="MobiDB-lite"/>
    </source>
</evidence>
<reference evidence="8 9" key="1">
    <citation type="submission" date="2020-04" db="EMBL/GenBank/DDBJ databases">
        <title>Perkinsus chesapeaki whole genome sequence.</title>
        <authorList>
            <person name="Bogema D.R."/>
        </authorList>
    </citation>
    <scope>NUCLEOTIDE SEQUENCE [LARGE SCALE GENOMIC DNA]</scope>
    <source>
        <strain evidence="8">ATCC PRA-425</strain>
    </source>
</reference>
<dbReference type="GO" id="GO:0046872">
    <property type="term" value="F:metal ion binding"/>
    <property type="evidence" value="ECO:0007669"/>
    <property type="project" value="UniProtKB-KW"/>
</dbReference>
<sequence>MQKCETERVNDSTHSSKDDGDFADWGEAQKLSAAAHKMVESVEGESSSMSEIEDGEAPSDDVNKGNKDSGASPIKKGDRKEYKIGRVAKFDQTRGFGFIFKTYEDKPSHKPNYHFDDDEVLFVHRKGIAGSTLERPLNLEPGAPVRYLISSERDSLVTNTKTRDQAVDVSMLSDPNDVDSILPIHDPDNFADPNESKAAKLANSLIAHGESWPGLKKTLQDRTIVSASLGAFGKLYGVFDGHGGSNVADILVKEMPRKLLFQFKAAQLQPSSPSVDLAAAITTAFQQIDKDILDSCERKPQLQPQGSTATIFMVNYSTPPRMIVASVGDSRAVLCRDGRAIVLTKDHEPEDPIEKARVERAGGQIMMVQGVARVCTSKTKRVLQGLAMTRSIGDYYFKRPHALSIPDPDVQVLPLDQNDCFILLASDGIFEKSMTNDQAVALAAERLKAEGPEGAAKAVVRNAYSQGSEDNLTCICVQFDWHDTKALDVMLKRAKSNATSTVIPIPSTAVEDDSFDMFA</sequence>
<evidence type="ECO:0000313" key="9">
    <source>
        <dbReference type="Proteomes" id="UP000591131"/>
    </source>
</evidence>
<keyword evidence="9" id="KW-1185">Reference proteome</keyword>
<feature type="compositionally biased region" description="Basic and acidic residues" evidence="6">
    <location>
        <begin position="1"/>
        <end position="20"/>
    </location>
</feature>
<dbReference type="PROSITE" id="PS51746">
    <property type="entry name" value="PPM_2"/>
    <property type="match status" value="1"/>
</dbReference>
<dbReference type="SMART" id="SM00331">
    <property type="entry name" value="PP2C_SIG"/>
    <property type="match status" value="1"/>
</dbReference>
<dbReference type="Gene3D" id="3.60.40.10">
    <property type="entry name" value="PPM-type phosphatase domain"/>
    <property type="match status" value="1"/>
</dbReference>
<feature type="domain" description="PPM-type phosphatase" evidence="7">
    <location>
        <begin position="206"/>
        <end position="479"/>
    </location>
</feature>
<comment type="subcellular location">
    <subcellularLocation>
        <location evidence="1">Membrane</location>
        <topology evidence="1">Peripheral membrane protein</topology>
    </subcellularLocation>
</comment>
<evidence type="ECO:0000256" key="1">
    <source>
        <dbReference type="ARBA" id="ARBA00004170"/>
    </source>
</evidence>
<dbReference type="GO" id="GO:0004722">
    <property type="term" value="F:protein serine/threonine phosphatase activity"/>
    <property type="evidence" value="ECO:0007669"/>
    <property type="project" value="InterPro"/>
</dbReference>
<proteinExistence type="inferred from homology"/>
<dbReference type="InterPro" id="IPR001932">
    <property type="entry name" value="PPM-type_phosphatase-like_dom"/>
</dbReference>
<dbReference type="Pfam" id="PF00481">
    <property type="entry name" value="PP2C"/>
    <property type="match status" value="1"/>
</dbReference>
<gene>
    <name evidence="8" type="ORF">FOL47_011241</name>
</gene>
<organism evidence="8 9">
    <name type="scientific">Perkinsus chesapeaki</name>
    <name type="common">Clam parasite</name>
    <name type="synonym">Perkinsus andrewsi</name>
    <dbReference type="NCBI Taxonomy" id="330153"/>
    <lineage>
        <taxon>Eukaryota</taxon>
        <taxon>Sar</taxon>
        <taxon>Alveolata</taxon>
        <taxon>Perkinsozoa</taxon>
        <taxon>Perkinsea</taxon>
        <taxon>Perkinsida</taxon>
        <taxon>Perkinsidae</taxon>
        <taxon>Perkinsus</taxon>
    </lineage>
</organism>
<keyword evidence="4 5" id="KW-0904">Protein phosphatase</keyword>
<evidence type="ECO:0000313" key="8">
    <source>
        <dbReference type="EMBL" id="KAF4652143.1"/>
    </source>
</evidence>
<dbReference type="CDD" id="cd00143">
    <property type="entry name" value="PP2Cc"/>
    <property type="match status" value="1"/>
</dbReference>
<dbReference type="InterPro" id="IPR015655">
    <property type="entry name" value="PP2C"/>
</dbReference>
<evidence type="ECO:0000256" key="4">
    <source>
        <dbReference type="ARBA" id="ARBA00022912"/>
    </source>
</evidence>
<evidence type="ECO:0000256" key="5">
    <source>
        <dbReference type="RuleBase" id="RU003465"/>
    </source>
</evidence>
<dbReference type="AlphaFoldDB" id="A0A7J6KXT5"/>
<dbReference type="PROSITE" id="PS01032">
    <property type="entry name" value="PPM_1"/>
    <property type="match status" value="1"/>
</dbReference>
<dbReference type="InterPro" id="IPR036457">
    <property type="entry name" value="PPM-type-like_dom_sf"/>
</dbReference>
<comment type="similarity">
    <text evidence="5">Belongs to the PP2C family.</text>
</comment>
<name>A0A7J6KXT5_PERCH</name>
<keyword evidence="3 5" id="KW-0378">Hydrolase</keyword>
<dbReference type="GO" id="GO:0016020">
    <property type="term" value="C:membrane"/>
    <property type="evidence" value="ECO:0007669"/>
    <property type="project" value="UniProtKB-SubCell"/>
</dbReference>
<dbReference type="Gene3D" id="2.40.50.140">
    <property type="entry name" value="Nucleic acid-binding proteins"/>
    <property type="match status" value="1"/>
</dbReference>
<evidence type="ECO:0000256" key="2">
    <source>
        <dbReference type="ARBA" id="ARBA00022723"/>
    </source>
</evidence>
<feature type="region of interest" description="Disordered" evidence="6">
    <location>
        <begin position="1"/>
        <end position="78"/>
    </location>
</feature>